<keyword evidence="1" id="KW-0808">Transferase</keyword>
<protein>
    <recommendedName>
        <fullName evidence="1">Sulfotransferase</fullName>
        <ecNumber evidence="1">2.8.2.-</ecNumber>
    </recommendedName>
</protein>
<evidence type="ECO:0000313" key="3">
    <source>
        <dbReference type="Proteomes" id="UP000081671"/>
    </source>
</evidence>
<dbReference type="OrthoDB" id="205623at2759"/>
<dbReference type="Proteomes" id="UP000081671">
    <property type="component" value="Unplaced"/>
</dbReference>
<name>A0A1S3GS35_DIPOR</name>
<keyword evidence="3" id="KW-1185">Reference proteome</keyword>
<evidence type="ECO:0000256" key="1">
    <source>
        <dbReference type="RuleBase" id="RU361155"/>
    </source>
</evidence>
<proteinExistence type="inferred from homology"/>
<dbReference type="Pfam" id="PF00685">
    <property type="entry name" value="Sulfotransfer_1"/>
    <property type="match status" value="1"/>
</dbReference>
<accession>A0A1S3GS35</accession>
<dbReference type="AlphaFoldDB" id="A0A1S3GS35"/>
<dbReference type="RefSeq" id="XP_012891620.1">
    <property type="nucleotide sequence ID" value="XM_013036166.1"/>
</dbReference>
<dbReference type="RefSeq" id="XP_012891621.1">
    <property type="nucleotide sequence ID" value="XM_013036167.1"/>
</dbReference>
<dbReference type="GeneID" id="106000951"/>
<evidence type="ECO:0000259" key="2">
    <source>
        <dbReference type="Pfam" id="PF00685"/>
    </source>
</evidence>
<reference evidence="4 5" key="1">
    <citation type="submission" date="2025-04" db="UniProtKB">
        <authorList>
            <consortium name="RefSeq"/>
        </authorList>
    </citation>
    <scope>IDENTIFICATION</scope>
    <source>
        <tissue evidence="4 5">Kidney</tissue>
    </source>
</reference>
<comment type="similarity">
    <text evidence="1">Belongs to the sulfotransferase 1 family.</text>
</comment>
<sequence>MAQDYVWYQDIPFPAADFYPEVIKAVHKELVLKDEDIIMVTYPKSGTNWMIEILCLIHSKGEPEWIRSVPIWNPTL</sequence>
<feature type="domain" description="Sulfotransferase" evidence="2">
    <location>
        <begin position="34"/>
        <end position="72"/>
    </location>
</feature>
<organism evidence="3 5">
    <name type="scientific">Dipodomys ordii</name>
    <name type="common">Ord's kangaroo rat</name>
    <dbReference type="NCBI Taxonomy" id="10020"/>
    <lineage>
        <taxon>Eukaryota</taxon>
        <taxon>Metazoa</taxon>
        <taxon>Chordata</taxon>
        <taxon>Craniata</taxon>
        <taxon>Vertebrata</taxon>
        <taxon>Euteleostomi</taxon>
        <taxon>Mammalia</taxon>
        <taxon>Eutheria</taxon>
        <taxon>Euarchontoglires</taxon>
        <taxon>Glires</taxon>
        <taxon>Rodentia</taxon>
        <taxon>Castorimorpha</taxon>
        <taxon>Heteromyidae</taxon>
        <taxon>Dipodomyinae</taxon>
        <taxon>Dipodomys</taxon>
    </lineage>
</organism>
<evidence type="ECO:0000313" key="4">
    <source>
        <dbReference type="RefSeq" id="XP_012891620.1"/>
    </source>
</evidence>
<gene>
    <name evidence="4 5" type="primary">LOC106000951</name>
</gene>
<dbReference type="EC" id="2.8.2.-" evidence="1"/>
<dbReference type="KEGG" id="dord:106000951"/>
<dbReference type="GO" id="GO:0008146">
    <property type="term" value="F:sulfotransferase activity"/>
    <property type="evidence" value="ECO:0007669"/>
    <property type="project" value="InterPro"/>
</dbReference>
<dbReference type="InterPro" id="IPR027417">
    <property type="entry name" value="P-loop_NTPase"/>
</dbReference>
<dbReference type="Gene3D" id="3.40.50.300">
    <property type="entry name" value="P-loop containing nucleotide triphosphate hydrolases"/>
    <property type="match status" value="1"/>
</dbReference>
<dbReference type="SUPFAM" id="SSF52540">
    <property type="entry name" value="P-loop containing nucleoside triphosphate hydrolases"/>
    <property type="match status" value="1"/>
</dbReference>
<dbReference type="InterPro" id="IPR000863">
    <property type="entry name" value="Sulfotransferase_dom"/>
</dbReference>
<evidence type="ECO:0000313" key="5">
    <source>
        <dbReference type="RefSeq" id="XP_012891621.1"/>
    </source>
</evidence>